<dbReference type="Gene3D" id="2.150.10.10">
    <property type="entry name" value="Serralysin-like metalloprotease, C-terminal"/>
    <property type="match status" value="1"/>
</dbReference>
<dbReference type="InterPro" id="IPR011049">
    <property type="entry name" value="Serralysin-like_metalloprot_C"/>
</dbReference>
<evidence type="ECO:0008006" key="4">
    <source>
        <dbReference type="Google" id="ProtNLM"/>
    </source>
</evidence>
<organism evidence="2 3">
    <name type="scientific">Empedobacter falsenii</name>
    <dbReference type="NCBI Taxonomy" id="343874"/>
    <lineage>
        <taxon>Bacteria</taxon>
        <taxon>Pseudomonadati</taxon>
        <taxon>Bacteroidota</taxon>
        <taxon>Flavobacteriia</taxon>
        <taxon>Flavobacteriales</taxon>
        <taxon>Weeksellaceae</taxon>
        <taxon>Empedobacter</taxon>
    </lineage>
</organism>
<evidence type="ECO:0000313" key="3">
    <source>
        <dbReference type="Proteomes" id="UP001173578"/>
    </source>
</evidence>
<sequence length="468" mass="47197">MKKTLLSLALIGITYCANAQVGVGTNTPQSTLDIVGKPTDTVTPDGVIAPRVSVANLDAKNAAYTTAQTGAIVYVNDISAGSTVTATAAINAVGYYYFDGTKWVKFTPAAATQDLRLVGTNNHVTQDAGVGSNGTSLGTGSDNIAIGKGVSKSITNVSGTIAIGANALAANTTGSSITAIGNNALSSNTTSSSNTAVGTDALKLNTTGSSNTALGYNTLTSNVLSSANVAIGAGVLSSFVEPGFGGNIALGYQSADVLQTGNQNIVIGTRAFHDTKAGSENIIIGSDAYRYAVASATPNSNTIIGRSAAQSLPSGNLNTVIGYHALDVYYPNTNTVALGYGAGSGAPAITFLITSDNTFIGTQARIEENITSGTISYATAIGSGARVAQSNSVILGRVPGYPSTNLTQDKVGIGTIKPTETLDVVGTARVSSLANTENKIVTADTNGKLGLLSVAELNSPKAFLNETN</sequence>
<dbReference type="RefSeq" id="WP_286485702.1">
    <property type="nucleotide sequence ID" value="NZ_JACALR010000003.1"/>
</dbReference>
<dbReference type="EMBL" id="JACALR010000003">
    <property type="protein sequence ID" value="MDM1551113.1"/>
    <property type="molecule type" value="Genomic_DNA"/>
</dbReference>
<dbReference type="Proteomes" id="UP001173578">
    <property type="component" value="Unassembled WGS sequence"/>
</dbReference>
<feature type="signal peptide" evidence="1">
    <location>
        <begin position="1"/>
        <end position="19"/>
    </location>
</feature>
<reference evidence="2" key="2">
    <citation type="journal article" date="2022" name="Sci. Total Environ.">
        <title>Prevalence, transmission, and molecular epidemiology of tet(X)-positive bacteria among humans, animals, and environmental niches in China: An epidemiological, and genomic-based study.</title>
        <authorList>
            <person name="Dong N."/>
            <person name="Zeng Y."/>
            <person name="Cai C."/>
            <person name="Sun C."/>
            <person name="Lu J."/>
            <person name="Liu C."/>
            <person name="Zhou H."/>
            <person name="Sun Q."/>
            <person name="Shu L."/>
            <person name="Wang H."/>
            <person name="Wang Y."/>
            <person name="Wang S."/>
            <person name="Wu C."/>
            <person name="Chan E.W."/>
            <person name="Chen G."/>
            <person name="Shen Z."/>
            <person name="Chen S."/>
            <person name="Zhang R."/>
        </authorList>
    </citation>
    <scope>NUCLEOTIDE SEQUENCE</scope>
    <source>
        <strain evidence="2">210</strain>
    </source>
</reference>
<name>A0AAW7DHV0_9FLAO</name>
<feature type="chain" id="PRO_5043756556" description="Trimeric autotransporter adhesin YadA-like head domain-containing protein" evidence="1">
    <location>
        <begin position="20"/>
        <end position="468"/>
    </location>
</feature>
<dbReference type="AlphaFoldDB" id="A0AAW7DHV0"/>
<gene>
    <name evidence="2" type="ORF">HX095_07785</name>
</gene>
<proteinExistence type="predicted"/>
<evidence type="ECO:0000313" key="2">
    <source>
        <dbReference type="EMBL" id="MDM1551113.1"/>
    </source>
</evidence>
<keyword evidence="1" id="KW-0732">Signal</keyword>
<accession>A0AAW7DHV0</accession>
<comment type="caution">
    <text evidence="2">The sequence shown here is derived from an EMBL/GenBank/DDBJ whole genome shotgun (WGS) entry which is preliminary data.</text>
</comment>
<evidence type="ECO:0000256" key="1">
    <source>
        <dbReference type="SAM" id="SignalP"/>
    </source>
</evidence>
<reference evidence="2" key="1">
    <citation type="submission" date="2020-06" db="EMBL/GenBank/DDBJ databases">
        <authorList>
            <person name="Dong N."/>
        </authorList>
    </citation>
    <scope>NUCLEOTIDE SEQUENCE</scope>
    <source>
        <strain evidence="2">210</strain>
    </source>
</reference>
<protein>
    <recommendedName>
        <fullName evidence="4">Trimeric autotransporter adhesin YadA-like head domain-containing protein</fullName>
    </recommendedName>
</protein>